<dbReference type="EMBL" id="SUTG01000065">
    <property type="protein sequence ID" value="MBE6513287.1"/>
    <property type="molecule type" value="Genomic_DNA"/>
</dbReference>
<gene>
    <name evidence="1" type="ORF">E7Z75_09140</name>
</gene>
<evidence type="ECO:0000313" key="2">
    <source>
        <dbReference type="Proteomes" id="UP000732619"/>
    </source>
</evidence>
<sequence length="82" mass="9992">MNNKELKEFIEDMEYCMDNDFRRTFESSELYTFFKRLMDIVLRDDESLDADIVRRLDILTDNIDQFDFPEAKKNIDDLKKIL</sequence>
<protein>
    <submittedName>
        <fullName evidence="1">Uncharacterized protein</fullName>
    </submittedName>
</protein>
<reference evidence="1" key="1">
    <citation type="submission" date="2019-04" db="EMBL/GenBank/DDBJ databases">
        <title>Evolution of Biomass-Degrading Anaerobic Consortia Revealed by Metagenomics.</title>
        <authorList>
            <person name="Peng X."/>
        </authorList>
    </citation>
    <scope>NUCLEOTIDE SEQUENCE</scope>
    <source>
        <strain evidence="1">SIG14</strain>
    </source>
</reference>
<evidence type="ECO:0000313" key="1">
    <source>
        <dbReference type="EMBL" id="MBE6513287.1"/>
    </source>
</evidence>
<accession>A0A8T3VRD9</accession>
<dbReference type="AlphaFoldDB" id="A0A8T3VRD9"/>
<comment type="caution">
    <text evidence="1">The sequence shown here is derived from an EMBL/GenBank/DDBJ whole genome shotgun (WGS) entry which is preliminary data.</text>
</comment>
<name>A0A8T3VRD9_METOL</name>
<organism evidence="1 2">
    <name type="scientific">Methanobrevibacter olleyae</name>
    <dbReference type="NCBI Taxonomy" id="294671"/>
    <lineage>
        <taxon>Archaea</taxon>
        <taxon>Methanobacteriati</taxon>
        <taxon>Methanobacteriota</taxon>
        <taxon>Methanomada group</taxon>
        <taxon>Methanobacteria</taxon>
        <taxon>Methanobacteriales</taxon>
        <taxon>Methanobacteriaceae</taxon>
        <taxon>Methanobrevibacter</taxon>
    </lineage>
</organism>
<dbReference type="Proteomes" id="UP000732619">
    <property type="component" value="Unassembled WGS sequence"/>
</dbReference>
<proteinExistence type="predicted"/>